<gene>
    <name evidence="8" type="ORF">KP509_26G030700</name>
</gene>
<comment type="caution">
    <text evidence="8">The sequence shown here is derived from an EMBL/GenBank/DDBJ whole genome shotgun (WGS) entry which is preliminary data.</text>
</comment>
<dbReference type="EMBL" id="CM035431">
    <property type="protein sequence ID" value="KAH7296616.1"/>
    <property type="molecule type" value="Genomic_DNA"/>
</dbReference>
<evidence type="ECO:0000256" key="5">
    <source>
        <dbReference type="ARBA" id="ARBA00023242"/>
    </source>
</evidence>
<dbReference type="OrthoDB" id="10072024at2759"/>
<dbReference type="InterPro" id="IPR001739">
    <property type="entry name" value="Methyl_CpG_DNA-bd"/>
</dbReference>
<proteinExistence type="predicted"/>
<feature type="compositionally biased region" description="Basic and acidic residues" evidence="6">
    <location>
        <begin position="92"/>
        <end position="114"/>
    </location>
</feature>
<name>A0A8T2RJP8_CERRI</name>
<feature type="compositionally biased region" description="Polar residues" evidence="6">
    <location>
        <begin position="306"/>
        <end position="334"/>
    </location>
</feature>
<comment type="subcellular location">
    <subcellularLocation>
        <location evidence="1">Nucleus</location>
    </subcellularLocation>
</comment>
<keyword evidence="3" id="KW-0238">DNA-binding</keyword>
<evidence type="ECO:0000313" key="8">
    <source>
        <dbReference type="EMBL" id="KAH7296616.1"/>
    </source>
</evidence>
<dbReference type="GO" id="GO:0003677">
    <property type="term" value="F:DNA binding"/>
    <property type="evidence" value="ECO:0007669"/>
    <property type="project" value="UniProtKB-KW"/>
</dbReference>
<dbReference type="GO" id="GO:0005634">
    <property type="term" value="C:nucleus"/>
    <property type="evidence" value="ECO:0007669"/>
    <property type="project" value="UniProtKB-SubCell"/>
</dbReference>
<dbReference type="PANTHER" id="PTHR34067:SF20">
    <property type="entry name" value="OS08G0206700 PROTEIN"/>
    <property type="match status" value="1"/>
</dbReference>
<protein>
    <recommendedName>
        <fullName evidence="7">MBD domain-containing protein</fullName>
    </recommendedName>
</protein>
<feature type="compositionally biased region" description="Polar residues" evidence="6">
    <location>
        <begin position="81"/>
        <end position="91"/>
    </location>
</feature>
<evidence type="ECO:0000256" key="6">
    <source>
        <dbReference type="SAM" id="MobiDB-lite"/>
    </source>
</evidence>
<dbReference type="InterPro" id="IPR016177">
    <property type="entry name" value="DNA-bd_dom_sf"/>
</dbReference>
<accession>A0A8T2RJP8</accession>
<dbReference type="InterPro" id="IPR017956">
    <property type="entry name" value="AT_hook_DNA-bd_motif"/>
</dbReference>
<dbReference type="Gene3D" id="3.30.890.10">
    <property type="entry name" value="Methyl-cpg-binding Protein 2, Chain A"/>
    <property type="match status" value="1"/>
</dbReference>
<reference evidence="8" key="1">
    <citation type="submission" date="2021-08" db="EMBL/GenBank/DDBJ databases">
        <title>WGS assembly of Ceratopteris richardii.</title>
        <authorList>
            <person name="Marchant D.B."/>
            <person name="Chen G."/>
            <person name="Jenkins J."/>
            <person name="Shu S."/>
            <person name="Leebens-Mack J."/>
            <person name="Grimwood J."/>
            <person name="Schmutz J."/>
            <person name="Soltis P."/>
            <person name="Soltis D."/>
            <person name="Chen Z.-H."/>
        </authorList>
    </citation>
    <scope>NUCLEOTIDE SEQUENCE</scope>
    <source>
        <strain evidence="8">Whitten #5841</strain>
        <tissue evidence="8">Leaf</tissue>
    </source>
</reference>
<dbReference type="PANTHER" id="PTHR34067">
    <property type="entry name" value="OS04G0193200 PROTEIN"/>
    <property type="match status" value="1"/>
</dbReference>
<keyword evidence="5" id="KW-0539">Nucleus</keyword>
<dbReference type="Pfam" id="PF01429">
    <property type="entry name" value="MBD"/>
    <property type="match status" value="1"/>
</dbReference>
<keyword evidence="2" id="KW-0805">Transcription regulation</keyword>
<sequence>MDDTTIDALREVLQDMTAAIELISSGERSGIALIHFIEEMLKTIESWAMKYGVLLDDDSLALTPTQGAHLILKSDCHSITDPESQGAMDSSNIDRKVDDLRGRPDPPLRIKDSAEGEAAQEPVESLRKDFFPGTADEGHHFTHSLNSAELQLLPSRLDHGSSELPAFMAVQITPETHTECASTHDIVTFTDDEEGKMLFSNPGISMDQEDTGCESFESRGNMTESPNWLPDGWTVELKQRAGGASAGSKEKIYIDPTSHHHFRTKKEVLTFLNSDKRKRGRPKKNDLLKDTTLADAVNTLSSGTANESLSISNSEVQSPPNVSPSNTMSSQFTAAMSPDVANSTKRKRGRPRKLDSMRKVSQAVDRSVEHVNISGQVRDVSQPLVSSFTEPRTPSRSSSLSVSDVGLLGVVPSIPTSLGIPGSNTCVPLPPQSRQPSEWLVYENLANLPFPMFDQLRFVENNPNKSINSSPPNLWPWMLGSSQALKKPFADVKLNEGSLNEEKNQDEFASVSSVGIKVEEETPSKQRKQDEIIPLKSVEGAQTVEILAKRPKKVARKNAS</sequence>
<dbReference type="Proteomes" id="UP000825935">
    <property type="component" value="Chromosome 26"/>
</dbReference>
<dbReference type="OMA" id="MDSENYQ"/>
<evidence type="ECO:0000256" key="2">
    <source>
        <dbReference type="ARBA" id="ARBA00023015"/>
    </source>
</evidence>
<evidence type="ECO:0000256" key="1">
    <source>
        <dbReference type="ARBA" id="ARBA00004123"/>
    </source>
</evidence>
<keyword evidence="4" id="KW-0804">Transcription</keyword>
<keyword evidence="9" id="KW-1185">Reference proteome</keyword>
<dbReference type="AlphaFoldDB" id="A0A8T2RJP8"/>
<feature type="domain" description="MBD" evidence="7">
    <location>
        <begin position="219"/>
        <end position="292"/>
    </location>
</feature>
<evidence type="ECO:0000313" key="9">
    <source>
        <dbReference type="Proteomes" id="UP000825935"/>
    </source>
</evidence>
<evidence type="ECO:0000259" key="7">
    <source>
        <dbReference type="PROSITE" id="PS50982"/>
    </source>
</evidence>
<dbReference type="SUPFAM" id="SSF54171">
    <property type="entry name" value="DNA-binding domain"/>
    <property type="match status" value="1"/>
</dbReference>
<dbReference type="SMART" id="SM00384">
    <property type="entry name" value="AT_hook"/>
    <property type="match status" value="2"/>
</dbReference>
<dbReference type="PROSITE" id="PS50982">
    <property type="entry name" value="MBD"/>
    <property type="match status" value="1"/>
</dbReference>
<organism evidence="8 9">
    <name type="scientific">Ceratopteris richardii</name>
    <name type="common">Triangle waterfern</name>
    <dbReference type="NCBI Taxonomy" id="49495"/>
    <lineage>
        <taxon>Eukaryota</taxon>
        <taxon>Viridiplantae</taxon>
        <taxon>Streptophyta</taxon>
        <taxon>Embryophyta</taxon>
        <taxon>Tracheophyta</taxon>
        <taxon>Polypodiopsida</taxon>
        <taxon>Polypodiidae</taxon>
        <taxon>Polypodiales</taxon>
        <taxon>Pteridineae</taxon>
        <taxon>Pteridaceae</taxon>
        <taxon>Parkerioideae</taxon>
        <taxon>Ceratopteris</taxon>
    </lineage>
</organism>
<dbReference type="InterPro" id="IPR038945">
    <property type="entry name" value="MBD13-like"/>
</dbReference>
<feature type="region of interest" description="Disordered" evidence="6">
    <location>
        <begin position="81"/>
        <end position="123"/>
    </location>
</feature>
<evidence type="ECO:0000256" key="4">
    <source>
        <dbReference type="ARBA" id="ARBA00023163"/>
    </source>
</evidence>
<evidence type="ECO:0000256" key="3">
    <source>
        <dbReference type="ARBA" id="ARBA00023125"/>
    </source>
</evidence>
<feature type="region of interest" description="Disordered" evidence="6">
    <location>
        <begin position="306"/>
        <end position="363"/>
    </location>
</feature>